<evidence type="ECO:0000313" key="2">
    <source>
        <dbReference type="EMBL" id="VDL94961.1"/>
    </source>
</evidence>
<evidence type="ECO:0000259" key="1">
    <source>
        <dbReference type="Pfam" id="PF17921"/>
    </source>
</evidence>
<evidence type="ECO:0000313" key="4">
    <source>
        <dbReference type="WBParaSite" id="SSLN_0000891101-mRNA-1"/>
    </source>
</evidence>
<dbReference type="Pfam" id="PF17921">
    <property type="entry name" value="Integrase_H2C2"/>
    <property type="match status" value="1"/>
</dbReference>
<dbReference type="AlphaFoldDB" id="A0A183SWH8"/>
<reference evidence="2 3" key="2">
    <citation type="submission" date="2018-11" db="EMBL/GenBank/DDBJ databases">
        <authorList>
            <consortium name="Pathogen Informatics"/>
        </authorList>
    </citation>
    <scope>NUCLEOTIDE SEQUENCE [LARGE SCALE GENOMIC DNA]</scope>
    <source>
        <strain evidence="2 3">NST_G2</strain>
    </source>
</reference>
<evidence type="ECO:0000313" key="3">
    <source>
        <dbReference type="Proteomes" id="UP000275846"/>
    </source>
</evidence>
<dbReference type="InterPro" id="IPR041588">
    <property type="entry name" value="Integrase_H2C2"/>
</dbReference>
<proteinExistence type="predicted"/>
<reference evidence="4" key="1">
    <citation type="submission" date="2016-06" db="UniProtKB">
        <authorList>
            <consortium name="WormBaseParasite"/>
        </authorList>
    </citation>
    <scope>IDENTIFICATION</scope>
</reference>
<sequence>MKYEMAGMLLRLSLSAFNRSHGIDLGAIAAEKRCAGCPVDESFSFLHFADVPSTTCTGTIICVVSTPFHRPLAPASMRRAAFKTVHVLSYPKIRASQMLLTERFSWPGLKKDAKSWTCSCLYCQRDKVQRHKKPPLLMIRLGVMAQAVWGYRG</sequence>
<feature type="domain" description="Integrase zinc-binding" evidence="1">
    <location>
        <begin position="74"/>
        <end position="128"/>
    </location>
</feature>
<dbReference type="STRING" id="70667.A0A183SWH8"/>
<dbReference type="OrthoDB" id="422540at2759"/>
<dbReference type="Gene3D" id="1.10.340.70">
    <property type="match status" value="1"/>
</dbReference>
<dbReference type="WBParaSite" id="SSLN_0000891101-mRNA-1">
    <property type="protein sequence ID" value="SSLN_0000891101-mRNA-1"/>
    <property type="gene ID" value="SSLN_0000891101"/>
</dbReference>
<gene>
    <name evidence="2" type="ORF">SSLN_LOCUS8576</name>
</gene>
<keyword evidence="3" id="KW-1185">Reference proteome</keyword>
<name>A0A183SWH8_SCHSO</name>
<dbReference type="EMBL" id="UYSU01034731">
    <property type="protein sequence ID" value="VDL94961.1"/>
    <property type="molecule type" value="Genomic_DNA"/>
</dbReference>
<accession>A0A183SWH8</accession>
<protein>
    <submittedName>
        <fullName evidence="4">Integrase_H2C2 domain-containing protein</fullName>
    </submittedName>
</protein>
<dbReference type="Proteomes" id="UP000275846">
    <property type="component" value="Unassembled WGS sequence"/>
</dbReference>
<organism evidence="4">
    <name type="scientific">Schistocephalus solidus</name>
    <name type="common">Tapeworm</name>
    <dbReference type="NCBI Taxonomy" id="70667"/>
    <lineage>
        <taxon>Eukaryota</taxon>
        <taxon>Metazoa</taxon>
        <taxon>Spiralia</taxon>
        <taxon>Lophotrochozoa</taxon>
        <taxon>Platyhelminthes</taxon>
        <taxon>Cestoda</taxon>
        <taxon>Eucestoda</taxon>
        <taxon>Diphyllobothriidea</taxon>
        <taxon>Diphyllobothriidae</taxon>
        <taxon>Schistocephalus</taxon>
    </lineage>
</organism>